<dbReference type="Pfam" id="PF01232">
    <property type="entry name" value="Mannitol_dh"/>
    <property type="match status" value="1"/>
</dbReference>
<dbReference type="Gene3D" id="1.10.1040.10">
    <property type="entry name" value="N-(1-d-carboxylethyl)-l-norvaline Dehydrogenase, domain 2"/>
    <property type="match status" value="1"/>
</dbReference>
<dbReference type="InterPro" id="IPR008927">
    <property type="entry name" value="6-PGluconate_DH-like_C_sf"/>
</dbReference>
<dbReference type="InterPro" id="IPR036291">
    <property type="entry name" value="NAD(P)-bd_dom_sf"/>
</dbReference>
<dbReference type="EMBL" id="CAFBQX010000005">
    <property type="protein sequence ID" value="CAB5073584.1"/>
    <property type="molecule type" value="Genomic_DNA"/>
</dbReference>
<organism evidence="8">
    <name type="scientific">freshwater metagenome</name>
    <dbReference type="NCBI Taxonomy" id="449393"/>
    <lineage>
        <taxon>unclassified sequences</taxon>
        <taxon>metagenomes</taxon>
        <taxon>ecological metagenomes</taxon>
    </lineage>
</organism>
<dbReference type="EMBL" id="CAEZZW010000008">
    <property type="protein sequence ID" value="CAB4786743.1"/>
    <property type="molecule type" value="Genomic_DNA"/>
</dbReference>
<evidence type="ECO:0000313" key="6">
    <source>
        <dbReference type="EMBL" id="CAB4698923.1"/>
    </source>
</evidence>
<evidence type="ECO:0000259" key="3">
    <source>
        <dbReference type="Pfam" id="PF01232"/>
    </source>
</evidence>
<dbReference type="EMBL" id="CAFBLD010000009">
    <property type="protein sequence ID" value="CAB4874931.1"/>
    <property type="molecule type" value="Genomic_DNA"/>
</dbReference>
<evidence type="ECO:0000256" key="1">
    <source>
        <dbReference type="ARBA" id="ARBA00023002"/>
    </source>
</evidence>
<evidence type="ECO:0000313" key="10">
    <source>
        <dbReference type="EMBL" id="CAB4874931.1"/>
    </source>
</evidence>
<dbReference type="EMBL" id="CAEZXO010000007">
    <property type="protein sequence ID" value="CAB4698923.1"/>
    <property type="molecule type" value="Genomic_DNA"/>
</dbReference>
<dbReference type="EMBL" id="CAESAE010000007">
    <property type="protein sequence ID" value="CAB4343077.1"/>
    <property type="molecule type" value="Genomic_DNA"/>
</dbReference>
<dbReference type="EMBL" id="CAFBNH010000008">
    <property type="protein sequence ID" value="CAB4952010.1"/>
    <property type="molecule type" value="Genomic_DNA"/>
</dbReference>
<dbReference type="AlphaFoldDB" id="A0A6J6WU15"/>
<evidence type="ECO:0000259" key="4">
    <source>
        <dbReference type="Pfam" id="PF08125"/>
    </source>
</evidence>
<dbReference type="Gene3D" id="3.40.50.720">
    <property type="entry name" value="NAD(P)-binding Rossmann-like Domain"/>
    <property type="match status" value="1"/>
</dbReference>
<dbReference type="PROSITE" id="PS00974">
    <property type="entry name" value="MANNITOL_DHGENASE"/>
    <property type="match status" value="1"/>
</dbReference>
<evidence type="ECO:0000313" key="12">
    <source>
        <dbReference type="EMBL" id="CAB4974265.1"/>
    </source>
</evidence>
<dbReference type="PANTHER" id="PTHR43362:SF1">
    <property type="entry name" value="MANNITOL DEHYDROGENASE 2-RELATED"/>
    <property type="match status" value="1"/>
</dbReference>
<evidence type="ECO:0000313" key="9">
    <source>
        <dbReference type="EMBL" id="CAB4825318.1"/>
    </source>
</evidence>
<sequence length="459" mass="51309">MSKLARANYLNYSAVNPPQYSMDQVKIGVLHMGLGAFHRAHQAVFFDRLLRSGNLNYGICGVSQRSSTVADSMNAQDCLYTVNAQDGQANTPTIIGALREARYFPRDLERILEIARSPDLKMITLTVSEKAYRSDDASQLPQRLVTILRARYESGLPGIAVISCDNLPSNGAFTRKIILDVITEKSSGFFEWVNTQIRFPNSMVDRIVPAITSKSIDDFEQRYGYRDDSLISTEPYNEWVIEDDALSQDLTPAGIRFVPRVAPYELTKIRLFNGNHSTLAYISQLCGIEYVHEAIIDSAIAPFVSRLQEEELGLSFKPPHDIALKEYARTVRKRVSNPTLLHRAEQIAMDGSQKLPQRLFSPANDLLQLGLPTQRISMAIAAWVHFLATKDQVNDPLADQLQPLARLSEPMSAVSQTLGFAQLATKVNPALFPMIAAWLEKLRSTPIKEVLIELERGSV</sequence>
<evidence type="ECO:0000313" key="5">
    <source>
        <dbReference type="EMBL" id="CAB4343077.1"/>
    </source>
</evidence>
<dbReference type="InterPro" id="IPR013131">
    <property type="entry name" value="Mannitol_DH_N"/>
</dbReference>
<accession>A0A6J6WU15</accession>
<dbReference type="EMBL" id="CAFABH010000006">
    <property type="protein sequence ID" value="CAB4825318.1"/>
    <property type="molecule type" value="Genomic_DNA"/>
</dbReference>
<dbReference type="InterPro" id="IPR013328">
    <property type="entry name" value="6PGD_dom2"/>
</dbReference>
<evidence type="ECO:0000313" key="7">
    <source>
        <dbReference type="EMBL" id="CAB4730662.1"/>
    </source>
</evidence>
<proteinExistence type="predicted"/>
<dbReference type="Pfam" id="PF08125">
    <property type="entry name" value="Mannitol_dh_C"/>
    <property type="match status" value="1"/>
</dbReference>
<protein>
    <submittedName>
        <fullName evidence="8">Unannotated protein</fullName>
    </submittedName>
</protein>
<feature type="domain" description="Mannitol dehydrogenase C-terminal" evidence="4">
    <location>
        <begin position="261"/>
        <end position="421"/>
    </location>
</feature>
<name>A0A6J6WU15_9ZZZZ</name>
<evidence type="ECO:0000313" key="13">
    <source>
        <dbReference type="EMBL" id="CAB5073584.1"/>
    </source>
</evidence>
<dbReference type="GO" id="GO:0019594">
    <property type="term" value="P:mannitol metabolic process"/>
    <property type="evidence" value="ECO:0007669"/>
    <property type="project" value="InterPro"/>
</dbReference>
<dbReference type="EMBL" id="CAEZYM010000012">
    <property type="protein sequence ID" value="CAB4730662.1"/>
    <property type="molecule type" value="Genomic_DNA"/>
</dbReference>
<dbReference type="PANTHER" id="PTHR43362">
    <property type="entry name" value="MANNITOL DEHYDROGENASE DSF1-RELATED"/>
    <property type="match status" value="1"/>
</dbReference>
<evidence type="ECO:0000313" key="8">
    <source>
        <dbReference type="EMBL" id="CAB4786743.1"/>
    </source>
</evidence>
<dbReference type="SUPFAM" id="SSF51735">
    <property type="entry name" value="NAD(P)-binding Rossmann-fold domains"/>
    <property type="match status" value="1"/>
</dbReference>
<evidence type="ECO:0000313" key="11">
    <source>
        <dbReference type="EMBL" id="CAB4952010.1"/>
    </source>
</evidence>
<dbReference type="InterPro" id="IPR013118">
    <property type="entry name" value="Mannitol_DH_C"/>
</dbReference>
<dbReference type="EMBL" id="CAFBOC010000006">
    <property type="protein sequence ID" value="CAB4974265.1"/>
    <property type="molecule type" value="Genomic_DNA"/>
</dbReference>
<reference evidence="8" key="1">
    <citation type="submission" date="2020-05" db="EMBL/GenBank/DDBJ databases">
        <authorList>
            <person name="Chiriac C."/>
            <person name="Salcher M."/>
            <person name="Ghai R."/>
            <person name="Kavagutti S V."/>
        </authorList>
    </citation>
    <scope>NUCLEOTIDE SEQUENCE</scope>
</reference>
<dbReference type="InterPro" id="IPR050988">
    <property type="entry name" value="Mannitol_DH/Oxidoreductase"/>
</dbReference>
<keyword evidence="2" id="KW-0520">NAD</keyword>
<keyword evidence="1" id="KW-0560">Oxidoreductase</keyword>
<dbReference type="PRINTS" id="PR00084">
    <property type="entry name" value="MTLDHDRGNASE"/>
</dbReference>
<dbReference type="InterPro" id="IPR000669">
    <property type="entry name" value="Mannitol_DH"/>
</dbReference>
<gene>
    <name evidence="6" type="ORF">UFOPK2510_01190</name>
    <name evidence="7" type="ORF">UFOPK2718_01216</name>
    <name evidence="8" type="ORF">UFOPK2936_01342</name>
    <name evidence="9" type="ORF">UFOPK3174_00509</name>
    <name evidence="10" type="ORF">UFOPK3328_01295</name>
    <name evidence="11" type="ORF">UFOPK3779_01281</name>
    <name evidence="12" type="ORF">UFOPK3913_00692</name>
    <name evidence="5" type="ORF">UFOPK4107_01209</name>
    <name evidence="13" type="ORF">UFOPK4403_00956</name>
</gene>
<dbReference type="GO" id="GO:0016616">
    <property type="term" value="F:oxidoreductase activity, acting on the CH-OH group of donors, NAD or NADP as acceptor"/>
    <property type="evidence" value="ECO:0007669"/>
    <property type="project" value="TreeGrafter"/>
</dbReference>
<evidence type="ECO:0000256" key="2">
    <source>
        <dbReference type="ARBA" id="ARBA00023027"/>
    </source>
</evidence>
<dbReference type="SUPFAM" id="SSF48179">
    <property type="entry name" value="6-phosphogluconate dehydrogenase C-terminal domain-like"/>
    <property type="match status" value="1"/>
</dbReference>
<dbReference type="InterPro" id="IPR023027">
    <property type="entry name" value="Mannitol_DH_CS"/>
</dbReference>
<feature type="domain" description="Mannitol dehydrogenase N-terminal" evidence="3">
    <location>
        <begin position="28"/>
        <end position="246"/>
    </location>
</feature>